<dbReference type="Proteomes" id="UP001295444">
    <property type="component" value="Chromosome 05"/>
</dbReference>
<dbReference type="AlphaFoldDB" id="A0AAD1SCS9"/>
<proteinExistence type="predicted"/>
<dbReference type="EMBL" id="OW240916">
    <property type="protein sequence ID" value="CAH2296952.1"/>
    <property type="molecule type" value="Genomic_DNA"/>
</dbReference>
<gene>
    <name evidence="2" type="ORF">PECUL_23A043710</name>
</gene>
<name>A0AAD1SCS9_PELCU</name>
<reference evidence="2" key="1">
    <citation type="submission" date="2022-03" db="EMBL/GenBank/DDBJ databases">
        <authorList>
            <person name="Alioto T."/>
            <person name="Alioto T."/>
            <person name="Gomez Garrido J."/>
        </authorList>
    </citation>
    <scope>NUCLEOTIDE SEQUENCE</scope>
</reference>
<feature type="compositionally biased region" description="Basic and acidic residues" evidence="1">
    <location>
        <begin position="92"/>
        <end position="102"/>
    </location>
</feature>
<protein>
    <submittedName>
        <fullName evidence="2">Uncharacterized protein</fullName>
    </submittedName>
</protein>
<evidence type="ECO:0000313" key="2">
    <source>
        <dbReference type="EMBL" id="CAH2296952.1"/>
    </source>
</evidence>
<evidence type="ECO:0000256" key="1">
    <source>
        <dbReference type="SAM" id="MobiDB-lite"/>
    </source>
</evidence>
<accession>A0AAD1SCS9</accession>
<sequence length="119" mass="13954">MSLTHRKDLLEERSVTSLPIVLHVMLRLWKERSYVVPACPKRLVLLRIHLQIQMAGDKSMEQQRANKRPRTTSHRDREDSDSDASFVEAQSEEGKEMYSSEEHMDVKTIEKLIRLSDIH</sequence>
<feature type="region of interest" description="Disordered" evidence="1">
    <location>
        <begin position="55"/>
        <end position="102"/>
    </location>
</feature>
<organism evidence="2 3">
    <name type="scientific">Pelobates cultripes</name>
    <name type="common">Western spadefoot toad</name>
    <dbReference type="NCBI Taxonomy" id="61616"/>
    <lineage>
        <taxon>Eukaryota</taxon>
        <taxon>Metazoa</taxon>
        <taxon>Chordata</taxon>
        <taxon>Craniata</taxon>
        <taxon>Vertebrata</taxon>
        <taxon>Euteleostomi</taxon>
        <taxon>Amphibia</taxon>
        <taxon>Batrachia</taxon>
        <taxon>Anura</taxon>
        <taxon>Pelobatoidea</taxon>
        <taxon>Pelobatidae</taxon>
        <taxon>Pelobates</taxon>
    </lineage>
</organism>
<keyword evidence="3" id="KW-1185">Reference proteome</keyword>
<evidence type="ECO:0000313" key="3">
    <source>
        <dbReference type="Proteomes" id="UP001295444"/>
    </source>
</evidence>